<gene>
    <name evidence="2" type="ORF">AMJ74_05970</name>
</gene>
<evidence type="ECO:0000313" key="3">
    <source>
        <dbReference type="Proteomes" id="UP000050975"/>
    </source>
</evidence>
<dbReference type="AlphaFoldDB" id="A0A0S8JTG7"/>
<protein>
    <recommendedName>
        <fullName evidence="1">Rubrerythrin diiron-binding domain-containing protein</fullName>
    </recommendedName>
</protein>
<accession>A0A0S8JTG7</accession>
<dbReference type="Proteomes" id="UP000050975">
    <property type="component" value="Unassembled WGS sequence"/>
</dbReference>
<evidence type="ECO:0000313" key="2">
    <source>
        <dbReference type="EMBL" id="KPL12880.1"/>
    </source>
</evidence>
<evidence type="ECO:0000259" key="1">
    <source>
        <dbReference type="Pfam" id="PF02915"/>
    </source>
</evidence>
<dbReference type="InterPro" id="IPR009078">
    <property type="entry name" value="Ferritin-like_SF"/>
</dbReference>
<proteinExistence type="predicted"/>
<dbReference type="Gene3D" id="1.20.1260.10">
    <property type="match status" value="1"/>
</dbReference>
<dbReference type="EMBL" id="LJVE01000129">
    <property type="protein sequence ID" value="KPL12880.1"/>
    <property type="molecule type" value="Genomic_DNA"/>
</dbReference>
<name>A0A0S8JTG7_UNCW3</name>
<reference evidence="2 3" key="1">
    <citation type="journal article" date="2015" name="Microbiome">
        <title>Genomic resolution of linkages in carbon, nitrogen, and sulfur cycling among widespread estuary sediment bacteria.</title>
        <authorList>
            <person name="Baker B.J."/>
            <person name="Lazar C.S."/>
            <person name="Teske A.P."/>
            <person name="Dick G.J."/>
        </authorList>
    </citation>
    <scope>NUCLEOTIDE SEQUENCE [LARGE SCALE GENOMIC DNA]</scope>
    <source>
        <strain evidence="2">SM1_77</strain>
    </source>
</reference>
<sequence>MNEFRSINDLLEIAIRVERCLLDYYRRMRDHVEHGYGKDHFDSLAAAEQAHIVMLRRFLDSCGDDEEKFNLRKEENISQNRLVSHAMRVFCHAEEITAVEGSAEALSIGTELETESIFFFTELRDLFLGEQHDLIARILEDEKSHLLKLIAVIKNVES</sequence>
<dbReference type="GO" id="GO:0016491">
    <property type="term" value="F:oxidoreductase activity"/>
    <property type="evidence" value="ECO:0007669"/>
    <property type="project" value="InterPro"/>
</dbReference>
<dbReference type="SUPFAM" id="SSF47240">
    <property type="entry name" value="Ferritin-like"/>
    <property type="match status" value="1"/>
</dbReference>
<dbReference type="InterPro" id="IPR012347">
    <property type="entry name" value="Ferritin-like"/>
</dbReference>
<organism evidence="2 3">
    <name type="scientific">candidate division WOR_3 bacterium SM1_77</name>
    <dbReference type="NCBI Taxonomy" id="1703778"/>
    <lineage>
        <taxon>Bacteria</taxon>
        <taxon>Bacteria division WOR-3</taxon>
    </lineage>
</organism>
<comment type="caution">
    <text evidence="2">The sequence shown here is derived from an EMBL/GenBank/DDBJ whole genome shotgun (WGS) entry which is preliminary data.</text>
</comment>
<dbReference type="GO" id="GO:0046872">
    <property type="term" value="F:metal ion binding"/>
    <property type="evidence" value="ECO:0007669"/>
    <property type="project" value="InterPro"/>
</dbReference>
<dbReference type="InterPro" id="IPR003251">
    <property type="entry name" value="Rr_diiron-bd_dom"/>
</dbReference>
<dbReference type="Pfam" id="PF02915">
    <property type="entry name" value="Rubrerythrin"/>
    <property type="match status" value="1"/>
</dbReference>
<feature type="domain" description="Rubrerythrin diiron-binding" evidence="1">
    <location>
        <begin position="9"/>
        <end position="149"/>
    </location>
</feature>